<dbReference type="AlphaFoldDB" id="A0A5B0MM64"/>
<dbReference type="EMBL" id="VSWC01000144">
    <property type="protein sequence ID" value="KAA1077363.1"/>
    <property type="molecule type" value="Genomic_DNA"/>
</dbReference>
<dbReference type="PANTHER" id="PTHR33069:SF3">
    <property type="entry name" value="DYNEIN HEAVY CHAIN TAIL DOMAIN-CONTAINING PROTEIN"/>
    <property type="match status" value="1"/>
</dbReference>
<evidence type="ECO:0000313" key="2">
    <source>
        <dbReference type="Proteomes" id="UP000324748"/>
    </source>
</evidence>
<dbReference type="PANTHER" id="PTHR33069">
    <property type="entry name" value="CHROMOSOME 7, WHOLE GENOME SHOTGUN SEQUENCE-RELATED"/>
    <property type="match status" value="1"/>
</dbReference>
<dbReference type="OrthoDB" id="2500854at2759"/>
<keyword evidence="2" id="KW-1185">Reference proteome</keyword>
<accession>A0A5B0MM64</accession>
<evidence type="ECO:0000313" key="1">
    <source>
        <dbReference type="EMBL" id="KAA1077363.1"/>
    </source>
</evidence>
<proteinExistence type="predicted"/>
<organism evidence="1 2">
    <name type="scientific">Puccinia graminis f. sp. tritici</name>
    <dbReference type="NCBI Taxonomy" id="56615"/>
    <lineage>
        <taxon>Eukaryota</taxon>
        <taxon>Fungi</taxon>
        <taxon>Dikarya</taxon>
        <taxon>Basidiomycota</taxon>
        <taxon>Pucciniomycotina</taxon>
        <taxon>Pucciniomycetes</taxon>
        <taxon>Pucciniales</taxon>
        <taxon>Pucciniaceae</taxon>
        <taxon>Puccinia</taxon>
    </lineage>
</organism>
<comment type="caution">
    <text evidence="1">The sequence shown here is derived from an EMBL/GenBank/DDBJ whole genome shotgun (WGS) entry which is preliminary data.</text>
</comment>
<sequence length="412" mass="47178">MVQFLADNPAELKHLQRQGNLVVERFEALDEEYSAEGEPFPYHRSIEETFSADQLNFKRGLLNQLHSHLLPALGRQIGSLSRLLDPSRLRSEPGLTLNLILSIQSELDHTLKQIQSALYIVCPYSAASTSTRTNDQHRREFKSFRIDGMFDLIAKYSTMTAMSLMFKEANALLKRLDLSTKPYEAYELDYPDIPSLVFSIADNTTDSWKVIESSIEWLQGSELDLVQLRWPEEIRAIDETLQTILSLTDSTSTSNERDQLSGITLLSKPAIQLAKSLTPIVKLSRLFFNKLSKRGMNRKRLPLFTEMRSDQLKSLAGLAREVSYNLGKLSESIRKTSTVRDNTTSVQCTRLAEKIETRFESSVLLISFYFVPLIADTDVQKYYKTWLATWLLQLNLAMQKLRDDIEWFGNTT</sequence>
<protein>
    <submittedName>
        <fullName evidence="1">Uncharacterized protein</fullName>
    </submittedName>
</protein>
<dbReference type="Proteomes" id="UP000324748">
    <property type="component" value="Unassembled WGS sequence"/>
</dbReference>
<name>A0A5B0MM64_PUCGR</name>
<reference evidence="1 2" key="1">
    <citation type="submission" date="2019-05" db="EMBL/GenBank/DDBJ databases">
        <title>Emergence of the Ug99 lineage of the wheat stem rust pathogen through somatic hybridization.</title>
        <authorList>
            <person name="Li F."/>
            <person name="Upadhyaya N.M."/>
            <person name="Sperschneider J."/>
            <person name="Matny O."/>
            <person name="Nguyen-Phuc H."/>
            <person name="Mago R."/>
            <person name="Raley C."/>
            <person name="Miller M.E."/>
            <person name="Silverstein K.A.T."/>
            <person name="Henningsen E."/>
            <person name="Hirsch C.D."/>
            <person name="Visser B."/>
            <person name="Pretorius Z.A."/>
            <person name="Steffenson B.J."/>
            <person name="Schwessinger B."/>
            <person name="Dodds P.N."/>
            <person name="Figueroa M."/>
        </authorList>
    </citation>
    <scope>NUCLEOTIDE SEQUENCE [LARGE SCALE GENOMIC DNA]</scope>
    <source>
        <strain evidence="1">21-0</strain>
    </source>
</reference>
<gene>
    <name evidence="1" type="ORF">PGT21_004808</name>
</gene>